<dbReference type="Proteomes" id="UP000823990">
    <property type="component" value="Unassembled WGS sequence"/>
</dbReference>
<dbReference type="Gene3D" id="3.50.50.60">
    <property type="entry name" value="FAD/NAD(P)-binding domain"/>
    <property type="match status" value="1"/>
</dbReference>
<dbReference type="AlphaFoldDB" id="A0A9D1Q0L5"/>
<dbReference type="PANTHER" id="PTHR42720">
    <property type="entry name" value="GLYCEROL-3-PHOSPHATE DEHYDROGENASE"/>
    <property type="match status" value="1"/>
</dbReference>
<protein>
    <submittedName>
        <fullName evidence="2">FAD-binding oxidoreductase</fullName>
    </submittedName>
</protein>
<dbReference type="SUPFAM" id="SSF51905">
    <property type="entry name" value="FAD/NAD(P)-binding domain"/>
    <property type="match status" value="1"/>
</dbReference>
<name>A0A9D1Q0L5_9FIRM</name>
<evidence type="ECO:0000259" key="1">
    <source>
        <dbReference type="Pfam" id="PF01266"/>
    </source>
</evidence>
<evidence type="ECO:0000313" key="2">
    <source>
        <dbReference type="EMBL" id="HIW02027.1"/>
    </source>
</evidence>
<comment type="caution">
    <text evidence="2">The sequence shown here is derived from an EMBL/GenBank/DDBJ whole genome shotgun (WGS) entry which is preliminary data.</text>
</comment>
<reference evidence="2" key="1">
    <citation type="journal article" date="2021" name="PeerJ">
        <title>Extensive microbial diversity within the chicken gut microbiome revealed by metagenomics and culture.</title>
        <authorList>
            <person name="Gilroy R."/>
            <person name="Ravi A."/>
            <person name="Getino M."/>
            <person name="Pursley I."/>
            <person name="Horton D.L."/>
            <person name="Alikhan N.F."/>
            <person name="Baker D."/>
            <person name="Gharbi K."/>
            <person name="Hall N."/>
            <person name="Watson M."/>
            <person name="Adriaenssens E.M."/>
            <person name="Foster-Nyarko E."/>
            <person name="Jarju S."/>
            <person name="Secka A."/>
            <person name="Antonio M."/>
            <person name="Oren A."/>
            <person name="Chaudhuri R.R."/>
            <person name="La Ragione R."/>
            <person name="Hildebrand F."/>
            <person name="Pallen M.J."/>
        </authorList>
    </citation>
    <scope>NUCLEOTIDE SEQUENCE</scope>
    <source>
        <strain evidence="2">12435</strain>
    </source>
</reference>
<gene>
    <name evidence="2" type="ORF">H9892_01660</name>
</gene>
<dbReference type="InterPro" id="IPR036188">
    <property type="entry name" value="FAD/NAD-bd_sf"/>
</dbReference>
<dbReference type="EMBL" id="DXHS01000027">
    <property type="protein sequence ID" value="HIW02027.1"/>
    <property type="molecule type" value="Genomic_DNA"/>
</dbReference>
<evidence type="ECO:0000313" key="3">
    <source>
        <dbReference type="Proteomes" id="UP000823990"/>
    </source>
</evidence>
<organism evidence="2 3">
    <name type="scientific">Candidatus Protoclostridium stercorigallinarum</name>
    <dbReference type="NCBI Taxonomy" id="2838741"/>
    <lineage>
        <taxon>Bacteria</taxon>
        <taxon>Bacillati</taxon>
        <taxon>Bacillota</taxon>
        <taxon>Clostridia</taxon>
        <taxon>Candidatus Protoclostridium</taxon>
    </lineage>
</organism>
<dbReference type="Gene3D" id="3.30.9.10">
    <property type="entry name" value="D-Amino Acid Oxidase, subunit A, domain 2"/>
    <property type="match status" value="1"/>
</dbReference>
<feature type="domain" description="FAD dependent oxidoreductase" evidence="1">
    <location>
        <begin position="3"/>
        <end position="334"/>
    </location>
</feature>
<proteinExistence type="predicted"/>
<sequence>MYDFLIIGGGVLGCAVARELTRYSFGVAVAEVETDVCAAEAGTGGMICAARTLLPFRQNASKYAVTGERMFGAYAAALDVPYKRTGAMFAFTDASACAALAARCRRVGLPFEECDPSRAAEVEPALASCLGAKRALYFPNAGIADGCEFVFALRENAERNGAEFYFGCAAESAESDGHVVTVTFAGGKRISARNVICCAGSGAEALSRSFGDNVRLDRREEIVAVADVPARPRMPVFYDGKSYVSPRTCGRYLAGADEASLSLARPAASGMPQATERLAGMGVALSSPQYFAASRADCCGDLAIVSGGTPGVRYIAGAGSYGLTVAPALASTLARSFGLPRNMSFVPSRKGMVRVSRLGAAERNALALSERGYGRIVLASPLVTEGEIADAVRRGANTVAGLDRRLLPAGVSGGVRFAEALARLGKSDCFTEDEDAHR</sequence>
<dbReference type="Pfam" id="PF01266">
    <property type="entry name" value="DAO"/>
    <property type="match status" value="1"/>
</dbReference>
<dbReference type="InterPro" id="IPR052745">
    <property type="entry name" value="G3P_Oxidase/Oxidoreductase"/>
</dbReference>
<dbReference type="PANTHER" id="PTHR42720:SF1">
    <property type="entry name" value="GLYCEROL 3-PHOSPHATE OXIDASE"/>
    <property type="match status" value="1"/>
</dbReference>
<dbReference type="InterPro" id="IPR006076">
    <property type="entry name" value="FAD-dep_OxRdtase"/>
</dbReference>
<reference evidence="2" key="2">
    <citation type="submission" date="2021-04" db="EMBL/GenBank/DDBJ databases">
        <authorList>
            <person name="Gilroy R."/>
        </authorList>
    </citation>
    <scope>NUCLEOTIDE SEQUENCE</scope>
    <source>
        <strain evidence="2">12435</strain>
    </source>
</reference>
<accession>A0A9D1Q0L5</accession>